<feature type="region of interest" description="Disordered" evidence="1">
    <location>
        <begin position="474"/>
        <end position="505"/>
    </location>
</feature>
<dbReference type="EMBL" id="JACHLI010000020">
    <property type="protein sequence ID" value="MBB4865608.1"/>
    <property type="molecule type" value="Genomic_DNA"/>
</dbReference>
<feature type="compositionally biased region" description="Basic and acidic residues" evidence="1">
    <location>
        <begin position="284"/>
        <end position="308"/>
    </location>
</feature>
<feature type="region of interest" description="Disordered" evidence="1">
    <location>
        <begin position="280"/>
        <end position="308"/>
    </location>
</feature>
<feature type="domain" description="Bacterial Ig-like" evidence="2">
    <location>
        <begin position="1320"/>
        <end position="1406"/>
    </location>
</feature>
<feature type="domain" description="Bacterial Ig-like" evidence="2">
    <location>
        <begin position="475"/>
        <end position="569"/>
    </location>
</feature>
<feature type="domain" description="Bacterial Ig-like" evidence="2">
    <location>
        <begin position="793"/>
        <end position="882"/>
    </location>
</feature>
<feature type="domain" description="Bacterial Ig-like" evidence="2">
    <location>
        <begin position="191"/>
        <end position="273"/>
    </location>
</feature>
<dbReference type="InterPro" id="IPR013783">
    <property type="entry name" value="Ig-like_fold"/>
</dbReference>
<feature type="domain" description="Bacterial Ig-like" evidence="2">
    <location>
        <begin position="1422"/>
        <end position="1511"/>
    </location>
</feature>
<feature type="domain" description="Bacterial Ig-like" evidence="2">
    <location>
        <begin position="1209"/>
        <end position="1300"/>
    </location>
</feature>
<organism evidence="3 4">
    <name type="scientific">Pseudomonas nitroreducens</name>
    <dbReference type="NCBI Taxonomy" id="46680"/>
    <lineage>
        <taxon>Bacteria</taxon>
        <taxon>Pseudomonadati</taxon>
        <taxon>Pseudomonadota</taxon>
        <taxon>Gammaproteobacteria</taxon>
        <taxon>Pseudomonadales</taxon>
        <taxon>Pseudomonadaceae</taxon>
        <taxon>Pseudomonas</taxon>
    </lineage>
</organism>
<feature type="domain" description="Bacterial Ig-like" evidence="2">
    <location>
        <begin position="2154"/>
        <end position="2233"/>
    </location>
</feature>
<evidence type="ECO:0000259" key="2">
    <source>
        <dbReference type="Pfam" id="PF19077"/>
    </source>
</evidence>
<feature type="domain" description="Bacterial Ig-like" evidence="2">
    <location>
        <begin position="1730"/>
        <end position="1826"/>
    </location>
</feature>
<dbReference type="NCBIfam" id="NF033510">
    <property type="entry name" value="Ca_tandemer"/>
    <property type="match status" value="21"/>
</dbReference>
<feature type="domain" description="Bacterial Ig-like" evidence="2">
    <location>
        <begin position="689"/>
        <end position="776"/>
    </location>
</feature>
<feature type="region of interest" description="Disordered" evidence="1">
    <location>
        <begin position="904"/>
        <end position="923"/>
    </location>
</feature>
<accession>A0A7W7KNY4</accession>
<dbReference type="NCBIfam" id="NF012196">
    <property type="entry name" value="Ig_like_ice"/>
    <property type="match status" value="1"/>
</dbReference>
<feature type="domain" description="Bacterial Ig-like" evidence="2">
    <location>
        <begin position="893"/>
        <end position="986"/>
    </location>
</feature>
<feature type="compositionally biased region" description="Basic and acidic residues" evidence="1">
    <location>
        <begin position="476"/>
        <end position="492"/>
    </location>
</feature>
<dbReference type="Gene3D" id="3.30.420.430">
    <property type="match status" value="9"/>
</dbReference>
<evidence type="ECO:0000313" key="3">
    <source>
        <dbReference type="EMBL" id="MBB4865608.1"/>
    </source>
</evidence>
<feature type="domain" description="Bacterial Ig-like" evidence="2">
    <location>
        <begin position="999"/>
        <end position="1087"/>
    </location>
</feature>
<comment type="caution">
    <text evidence="3">The sequence shown here is derived from an EMBL/GenBank/DDBJ whole genome shotgun (WGS) entry which is preliminary data.</text>
</comment>
<protein>
    <recommendedName>
        <fullName evidence="2">Bacterial Ig-like domain-containing protein</fullName>
    </recommendedName>
</protein>
<feature type="region of interest" description="Disordered" evidence="1">
    <location>
        <begin position="1951"/>
        <end position="1971"/>
    </location>
</feature>
<dbReference type="InterPro" id="IPR044016">
    <property type="entry name" value="Big_13"/>
</dbReference>
<dbReference type="InterPro" id="IPR049826">
    <property type="entry name" value="Ig-like_ice"/>
</dbReference>
<sequence>MAIENIGLIAVTENAARKVAFKSGGKIKAKAGTKYLFQVENGDIAPENVTVKRVGKDLLISFEGSDATDLTIENFYADGMEQQLYGVAEDGQLYAYVRTDGEGFYGQLQLADGESAPIALGGAGLGPMPVVSGESDDAAGFVLWPLLLGAAALAAGAAAIIHHNKDDGHKKHTSPAPTNMKAIDDVGPIQGELHNGDITDDAHPEISGNGVPGAIIHVFDNGQEIGSTTVNPDGTWSFTPELADGAHSIDITQVVPGDKPSGHVPVVDIVVDTVPPAAPTAEIDGAKSDGEHTYSNDDKPTIHGDGEPGDKIIIVFPTGESVTTIVDPQGHWVAPEPTQPLPEGNNEIKVIEQDPAGNETEITIPVIIDTIAPNAPEVHLDPASDTGIKGDDITSDTKPTIDGKTEPGADITVIIPTTGEEIHTKADENGEWSVTPTKDLPEGNNDITVIATDPAGNQSEPTVIHVVIDTTAPDAPEAHLDPASDTGVKGDDITSETKPTIDGRTEPGATVVVVFPTGESVTAKADEKGEWSVTPTQDLPEGKNDITIIATDPAGNSSEPTVISVVIDTTAPDAPDAWLDPASDSGTKGDNITNETKLTIDGKAEPGSDVKVIFPTGEEIHVKADEKGDWKVTPTQDLPEGINDITVTATDAAGNESQPTVISLDIDTTAPDADKLAITGVLDDVGLVTGNIENGGTTDDAHPTINGTGTAGDTVVVYAKDVTGDHPIGSTTVKEDGTWSLTPELPLHAGVNELTAHELDAAGNETISKPYDIILDMGRPDVPTIDSVYDDVEAYTGFLQKGDVTNDSKPTFEGTAQAGSTVKLYDGDNVLIGSTTADAKGHWTITPETDLADGKHEVHATATNAIGVVSDPTGPWPFVVDTKAPSNVTDLVITDDVGAVTGPLHDGDTTDDNKPTFSGDAEPNGKVIIYDNGEKIGEADVDPNGKWDFTPTTPLDDGEHAFTTEVLDPAGNSSGQNQPIHVVVDTSDIEVAIVRLIDDVGSITGDIAPNGVTDDTRPEIQGTGKAGSIVTLFDGDVELGSTTVDSRGNWSFTPSTELAEGDHSITAKATDKAGNVSESAKFDFSIDITAPNKPTIDGVIDDVGAIQGPIANGGVTDDSTPTLNGKAEANAIVTIYDNGEKLGSVVADKDGDWSFTPTSPINEGKHDFTVDATDKAGNTSPKSDVYTVITDYTAPDMPSITGVLDSVGEVTGNIPNGGKTDDSRPVISGEGTAGDVITVYANDPIAGNHPIGSTTVGEDGKWSLTPEVPLNVGLNDLTAVETDPAGNSTQPSEPYSFTFDPVEPGVPVIVNIFDDVGPYTGFLQKGDVTDDNQPTINGTAQAGSTVKLYDINNVLIGSATADQDGNWSITPATALADGKHDVYATATNDIGVVSQPTGKWDFIVDTAAPDNVTNLVVIDDVGPKTGQLFDGDTTDDNRPTFSGDAEPKATVVIYDNGQPIGSTTAADDGKWEFTPTKPLNDGDHAFTTEVIDPAGNSSGQNDDPLHVIVDTSAVGVAITHVIDDVGSITGDIALGGVTDDKRPEIQGTSKPGSIVKIFDGSVALGSTVADAKGNWSFTPAKDLVEGPHTIAAIATDKTGNISDPAKFNFIVDTTAPNKPTIDQVFDDVGSIQGPVPNGGVTDDSTPTISGKAEAGSTVVVYDNGQKLGSVVADADGKWSYTPTTPISEGKHDFTADATDKAGNTSPKSDVFTIITDYTAPDASKLAITGVEDSVGTITGNIDNGGTTDDPRPVIHGTGTAGDLVTVYTKDSTGNHVIGSAVVDADGKWSMKPELPLVSGLNDLTAVESDPAGNATAPTDKYSITLDQTAPQAPVIVSVYDDVGPYQGFLQKGDVTDDNKPTVNGTAQAGSTVRLYDTNGVVIGSTTADSKGNWTITTSELADGKHEIYATATNAVGVVSEPTGKWDFTVDTSAPSNVTDLVVTDNVGAVTGPLHNGDTTDDNRPTFSGDAEPNGKVVIYDNGNKIGEADVDADGKWEFRPTTPLDDGKHDFTTEVLDKAGNSSGQGDKLDVIVDTSGVGVAITHVIDDVGSIQGDIAMGGSTDDKRPEIQGTSKAGSIVKISDNGVELGSTVADSKGNWSFTPSSDMADGKHDIVAIATDKAGVVSDPAKFDFIVDTIAPAKPTIDQVYDDVGSIQGPIENGGVTDDLTPTLSGKAEAGSTVVVYDNGQKLGSTTAGADGKWSYTPTTPISEGSHDFTVDATDKAGNTSPKSDVFNIITDYSGPDANSTQLVIDNVTSDNTINNAESKGNVTISGKATGEFQAGDIVSFKLDGTTYSASVKADGSWSVDVPGSKLVDDSAHSINATLVAHDAAGNAGSISANHPYQVQLNGLSITSMSKDSAIDLAHASDFITADGSAGRGVYGTIEQSLTGTQKVQISVDGGATWKDAVTTGLNWVAVDAGAHDANWTIQARIVDNGVSQAEASKAVTFLGGIGAPTITDVPGTEGTYTDAKAANGNDVNVSLAGTNAKAGDTLHIIWGDTTYDQVLSAADVAAGTVTAKVPAQQTTTQGGKWDFSVTAQIVSQEGQISAPSAAIDVHGEGWKTLAIDDLNRNVTGTGTEAVYQGGGVTITSNSASLAHFNGDSSGKAGLSIDNPAVGDTSVYMQINFTQPVSEFSINITNLQNTYGGSHVVIYDTSGNVLFDQMVTADGTAGNAASKAFSFAAPLGVDIGKAMIYGDGSGSLANAGGLTVDTLKFQQVHHAPGYNDTFTNEVGKTTSGAGFHSDEGHFTLTSQGTVSVRSAAEHNLDGPYLYIGTGTSAINNSAAIFTFDQPVQSVSYNLWGLESEAFAPGNYSKLEVYDTNGTLIFTRNVTNNGQNDNVATYNYEQVSYTAPEGISIGQVKVFQDKNGTLLDNFTTVLAPTAPSGQKLVDNSWETFFDEASATHAVDWHGQSFGTTAYSGDGSLVGFHSDSGSFTITGNAMKKASGSVWTNASAGSMFVDNAQVAVVTFDSARSKVEIGATGIEKGNTAVIKVFDTDGQLLDTLNLTNPYAQYDIQTISYEADGNRIGRIEITGEAGGTHIMSISSAETQVSVEHDIVSMVVDPVAYFAQDNAHIFGGTGLDTLKLTGANQVLDLTTLTGDSGAAKISSIEKFDITGTGNNTLKISLNDVLHLGETDLFQKDGKVQVLVDGDAGDQVQLANLHDHGSAPGTWQASGTTSIGGATYNVYSYSNLDAEVLIKQAVTASIV</sequence>
<dbReference type="Gene3D" id="2.60.40.10">
    <property type="entry name" value="Immunoglobulins"/>
    <property type="match status" value="11"/>
</dbReference>
<dbReference type="RefSeq" id="WP_184593279.1">
    <property type="nucleotide sequence ID" value="NZ_JACHLI010000020.1"/>
</dbReference>
<feature type="domain" description="Bacterial Ig-like" evidence="2">
    <location>
        <begin position="1945"/>
        <end position="2035"/>
    </location>
</feature>
<feature type="domain" description="Bacterial Ig-like" evidence="2">
    <location>
        <begin position="374"/>
        <end position="470"/>
    </location>
</feature>
<reference evidence="3 4" key="1">
    <citation type="submission" date="2020-08" db="EMBL/GenBank/DDBJ databases">
        <title>Functional genomics of gut bacteria from endangered species of beetles.</title>
        <authorList>
            <person name="Carlos-Shanley C."/>
        </authorList>
    </citation>
    <scope>NUCLEOTIDE SEQUENCE [LARGE SCALE GENOMIC DNA]</scope>
    <source>
        <strain evidence="3 4">S00179</strain>
    </source>
</reference>
<evidence type="ECO:0000256" key="1">
    <source>
        <dbReference type="SAM" id="MobiDB-lite"/>
    </source>
</evidence>
<feature type="domain" description="Bacterial Ig-like" evidence="2">
    <location>
        <begin position="1849"/>
        <end position="1931"/>
    </location>
</feature>
<feature type="domain" description="Bacterial Ig-like" evidence="2">
    <location>
        <begin position="1636"/>
        <end position="1712"/>
    </location>
</feature>
<feature type="compositionally biased region" description="Basic and acidic residues" evidence="1">
    <location>
        <begin position="380"/>
        <end position="392"/>
    </location>
</feature>
<gene>
    <name evidence="3" type="ORF">HNP46_004509</name>
</gene>
<feature type="compositionally biased region" description="Basic and acidic residues" evidence="1">
    <location>
        <begin position="905"/>
        <end position="914"/>
    </location>
</feature>
<feature type="domain" description="Bacterial Ig-like" evidence="2">
    <location>
        <begin position="1524"/>
        <end position="1613"/>
    </location>
</feature>
<proteinExistence type="predicted"/>
<feature type="domain" description="Bacterial Ig-like" evidence="2">
    <location>
        <begin position="291"/>
        <end position="370"/>
    </location>
</feature>
<evidence type="ECO:0000313" key="4">
    <source>
        <dbReference type="Proteomes" id="UP000566995"/>
    </source>
</evidence>
<dbReference type="Proteomes" id="UP000566995">
    <property type="component" value="Unassembled WGS sequence"/>
</dbReference>
<dbReference type="Pfam" id="PF19077">
    <property type="entry name" value="Big_13"/>
    <property type="match status" value="20"/>
</dbReference>
<feature type="region of interest" description="Disordered" evidence="1">
    <location>
        <begin position="523"/>
        <end position="543"/>
    </location>
</feature>
<feature type="domain" description="Bacterial Ig-like" evidence="2">
    <location>
        <begin position="1111"/>
        <end position="1186"/>
    </location>
</feature>
<feature type="domain" description="Bacterial Ig-like" evidence="2">
    <location>
        <begin position="2051"/>
        <end position="2137"/>
    </location>
</feature>
<name>A0A7W7KNY4_PSENT</name>
<feature type="region of interest" description="Disordered" evidence="1">
    <location>
        <begin position="380"/>
        <end position="408"/>
    </location>
</feature>
<feature type="domain" description="Bacterial Ig-like" evidence="2">
    <location>
        <begin position="574"/>
        <end position="668"/>
    </location>
</feature>